<comment type="catalytic activity">
    <reaction evidence="2">
        <text>chorismate = prephenate</text>
        <dbReference type="Rhea" id="RHEA:13897"/>
        <dbReference type="ChEBI" id="CHEBI:29748"/>
        <dbReference type="ChEBI" id="CHEBI:29934"/>
        <dbReference type="EC" id="5.4.99.5"/>
    </reaction>
</comment>
<dbReference type="Gene3D" id="3.30.1330.40">
    <property type="entry name" value="RutC-like"/>
    <property type="match status" value="1"/>
</dbReference>
<dbReference type="OrthoDB" id="9802232at2"/>
<sequence>MIFIRGAITIKNNTIEEIKKNSILLFSEIINRNNLKLDSIKAILFSCTSDITKEYPGKIIREHYNLSSAAIMHFNEMNVENSLKLCIRILLIANDENKTCAEYVYLNDAKKLREDLFK</sequence>
<dbReference type="EMBL" id="LTBA01000001">
    <property type="protein sequence ID" value="KYH35744.1"/>
    <property type="molecule type" value="Genomic_DNA"/>
</dbReference>
<evidence type="ECO:0000313" key="3">
    <source>
        <dbReference type="EMBL" id="KYH35744.1"/>
    </source>
</evidence>
<reference evidence="3 4" key="1">
    <citation type="submission" date="2016-02" db="EMBL/GenBank/DDBJ databases">
        <title>Genome sequence of Clostridium tepidiprofundi DSM 19306.</title>
        <authorList>
            <person name="Poehlein A."/>
            <person name="Daniel R."/>
        </authorList>
    </citation>
    <scope>NUCLEOTIDE SEQUENCE [LARGE SCALE GENOMIC DNA]</scope>
    <source>
        <strain evidence="3 4">DSM 19306</strain>
    </source>
</reference>
<dbReference type="PANTHER" id="PTHR21164">
    <property type="entry name" value="CHORISMATE MUTASE"/>
    <property type="match status" value="1"/>
</dbReference>
<dbReference type="PATRIC" id="fig|1121338.3.peg.139"/>
<organism evidence="3 4">
    <name type="scientific">Clostridium tepidiprofundi DSM 19306</name>
    <dbReference type="NCBI Taxonomy" id="1121338"/>
    <lineage>
        <taxon>Bacteria</taxon>
        <taxon>Bacillati</taxon>
        <taxon>Bacillota</taxon>
        <taxon>Clostridia</taxon>
        <taxon>Eubacteriales</taxon>
        <taxon>Clostridiaceae</taxon>
        <taxon>Clostridium</taxon>
    </lineage>
</organism>
<comment type="caution">
    <text evidence="3">The sequence shown here is derived from an EMBL/GenBank/DDBJ whole genome shotgun (WGS) entry which is preliminary data.</text>
</comment>
<dbReference type="GO" id="GO:0008652">
    <property type="term" value="P:amino acid biosynthetic process"/>
    <property type="evidence" value="ECO:0007669"/>
    <property type="project" value="UniProtKB-UniRule"/>
</dbReference>
<proteinExistence type="predicted"/>
<dbReference type="STRING" id="1121338.CLTEP_01370"/>
<keyword evidence="2 3" id="KW-0413">Isomerase</keyword>
<dbReference type="NCBIfam" id="TIGR01796">
    <property type="entry name" value="CM_mono_aroH"/>
    <property type="match status" value="1"/>
</dbReference>
<evidence type="ECO:0000256" key="1">
    <source>
        <dbReference type="NCBIfam" id="TIGR01796"/>
    </source>
</evidence>
<name>A0A151B779_9CLOT</name>
<accession>A0A151B779</accession>
<evidence type="ECO:0000313" key="4">
    <source>
        <dbReference type="Proteomes" id="UP000075531"/>
    </source>
</evidence>
<keyword evidence="2" id="KW-0028">Amino-acid biosynthesis</keyword>
<keyword evidence="4" id="KW-1185">Reference proteome</keyword>
<keyword evidence="2" id="KW-0057">Aromatic amino acid biosynthesis</keyword>
<dbReference type="GO" id="GO:0009073">
    <property type="term" value="P:aromatic amino acid family biosynthetic process"/>
    <property type="evidence" value="ECO:0007669"/>
    <property type="project" value="UniProtKB-UniRule"/>
</dbReference>
<dbReference type="Pfam" id="PF07736">
    <property type="entry name" value="CM_1"/>
    <property type="match status" value="1"/>
</dbReference>
<dbReference type="SUPFAM" id="SSF55298">
    <property type="entry name" value="YjgF-like"/>
    <property type="match status" value="1"/>
</dbReference>
<evidence type="ECO:0000256" key="2">
    <source>
        <dbReference type="PROSITE-ProRule" id="PRU00514"/>
    </source>
</evidence>
<dbReference type="Proteomes" id="UP000075531">
    <property type="component" value="Unassembled WGS sequence"/>
</dbReference>
<gene>
    <name evidence="3" type="primary">aroH</name>
    <name evidence="3" type="ORF">CLTEP_01370</name>
</gene>
<dbReference type="GO" id="GO:0046417">
    <property type="term" value="P:chorismate metabolic process"/>
    <property type="evidence" value="ECO:0007669"/>
    <property type="project" value="TreeGrafter"/>
</dbReference>
<dbReference type="InterPro" id="IPR035959">
    <property type="entry name" value="RutC-like_sf"/>
</dbReference>
<protein>
    <recommendedName>
        <fullName evidence="1 2">chorismate mutase</fullName>
        <ecNumber evidence="1 2">5.4.99.5</ecNumber>
    </recommendedName>
</protein>
<dbReference type="PANTHER" id="PTHR21164:SF0">
    <property type="entry name" value="CHORISMATE MUTASE AROH"/>
    <property type="match status" value="1"/>
</dbReference>
<dbReference type="PROSITE" id="PS51167">
    <property type="entry name" value="CHORISMATE_MUT_1"/>
    <property type="match status" value="1"/>
</dbReference>
<dbReference type="AlphaFoldDB" id="A0A151B779"/>
<dbReference type="InterPro" id="IPR008243">
    <property type="entry name" value="Chorismate_mutase_AroH"/>
</dbReference>
<dbReference type="EC" id="5.4.99.5" evidence="1 2"/>
<dbReference type="RefSeq" id="WP_066821023.1">
    <property type="nucleotide sequence ID" value="NZ_LTBA01000001.1"/>
</dbReference>
<dbReference type="GO" id="GO:0004106">
    <property type="term" value="F:chorismate mutase activity"/>
    <property type="evidence" value="ECO:0007669"/>
    <property type="project" value="UniProtKB-UniRule"/>
</dbReference>